<dbReference type="Proteomes" id="UP000600139">
    <property type="component" value="Unassembled WGS sequence"/>
</dbReference>
<gene>
    <name evidence="2" type="ORF">JIN84_10120</name>
</gene>
<dbReference type="InterPro" id="IPR000182">
    <property type="entry name" value="GNAT_dom"/>
</dbReference>
<dbReference type="CDD" id="cd04301">
    <property type="entry name" value="NAT_SF"/>
    <property type="match status" value="1"/>
</dbReference>
<proteinExistence type="predicted"/>
<dbReference type="Pfam" id="PF13673">
    <property type="entry name" value="Acetyltransf_10"/>
    <property type="match status" value="1"/>
</dbReference>
<dbReference type="Gene3D" id="3.40.630.30">
    <property type="match status" value="1"/>
</dbReference>
<feature type="domain" description="N-acetyltransferase" evidence="1">
    <location>
        <begin position="24"/>
        <end position="157"/>
    </location>
</feature>
<dbReference type="PANTHER" id="PTHR43451:SF1">
    <property type="entry name" value="ACETYLTRANSFERASE"/>
    <property type="match status" value="1"/>
</dbReference>
<dbReference type="AlphaFoldDB" id="A0A934VBB5"/>
<dbReference type="InterPro" id="IPR052564">
    <property type="entry name" value="N-acetyltrans/Recomb-assoc"/>
</dbReference>
<evidence type="ECO:0000259" key="1">
    <source>
        <dbReference type="PROSITE" id="PS51186"/>
    </source>
</evidence>
<dbReference type="InterPro" id="IPR016181">
    <property type="entry name" value="Acyl_CoA_acyltransferase"/>
</dbReference>
<reference evidence="2" key="1">
    <citation type="submission" date="2021-01" db="EMBL/GenBank/DDBJ databases">
        <title>Modified the classification status of verrucomicrobia.</title>
        <authorList>
            <person name="Feng X."/>
        </authorList>
    </citation>
    <scope>NUCLEOTIDE SEQUENCE</scope>
    <source>
        <strain evidence="2">JCM 18052</strain>
    </source>
</reference>
<sequence length="161" mass="18732">MVRTYQNGDHHSIGRIYHEAIHRLACRDYTEEQLAAWAGREADRGKWSRDWQARCERKRPFVKVLDDRVVGFMELDPDGHIDCTFVDPDHAGQGVMDEIMAEVKREALRLGLEKLYAEVSITARRFFERQGFVRVRDNTAVIGEIELANFIMEWKVVPTTP</sequence>
<protein>
    <submittedName>
        <fullName evidence="2">GNAT family N-acetyltransferase</fullName>
    </submittedName>
</protein>
<dbReference type="EMBL" id="JAENIK010000011">
    <property type="protein sequence ID" value="MBK1815975.1"/>
    <property type="molecule type" value="Genomic_DNA"/>
</dbReference>
<dbReference type="RefSeq" id="WP_200350935.1">
    <property type="nucleotide sequence ID" value="NZ_BAABHZ010000006.1"/>
</dbReference>
<dbReference type="GO" id="GO:0016747">
    <property type="term" value="F:acyltransferase activity, transferring groups other than amino-acyl groups"/>
    <property type="evidence" value="ECO:0007669"/>
    <property type="project" value="InterPro"/>
</dbReference>
<dbReference type="PROSITE" id="PS51186">
    <property type="entry name" value="GNAT"/>
    <property type="match status" value="1"/>
</dbReference>
<dbReference type="SUPFAM" id="SSF55729">
    <property type="entry name" value="Acyl-CoA N-acyltransferases (Nat)"/>
    <property type="match status" value="1"/>
</dbReference>
<evidence type="ECO:0000313" key="2">
    <source>
        <dbReference type="EMBL" id="MBK1815975.1"/>
    </source>
</evidence>
<keyword evidence="3" id="KW-1185">Reference proteome</keyword>
<name>A0A934VBB5_9BACT</name>
<comment type="caution">
    <text evidence="2">The sequence shown here is derived from an EMBL/GenBank/DDBJ whole genome shotgun (WGS) entry which is preliminary data.</text>
</comment>
<evidence type="ECO:0000313" key="3">
    <source>
        <dbReference type="Proteomes" id="UP000600139"/>
    </source>
</evidence>
<organism evidence="2 3">
    <name type="scientific">Luteolibacter yonseiensis</name>
    <dbReference type="NCBI Taxonomy" id="1144680"/>
    <lineage>
        <taxon>Bacteria</taxon>
        <taxon>Pseudomonadati</taxon>
        <taxon>Verrucomicrobiota</taxon>
        <taxon>Verrucomicrobiia</taxon>
        <taxon>Verrucomicrobiales</taxon>
        <taxon>Verrucomicrobiaceae</taxon>
        <taxon>Luteolibacter</taxon>
    </lineage>
</organism>
<accession>A0A934VBB5</accession>
<dbReference type="PANTHER" id="PTHR43451">
    <property type="entry name" value="ACETYLTRANSFERASE (GNAT) FAMILY PROTEIN"/>
    <property type="match status" value="1"/>
</dbReference>